<sequence>MISEAGLSGSKPEKTPMEQNLKLTSTKFDKIVNGNTDDSVLEDRSSFQRLVGKLLYLTITRPDITYVVQYLSQFMYAPRSLIMKLHYILCDTSRISVDLDFSCQEIVQKEFRDIVIQIADHVLCIGSQLQAKKQTTISRSLAKDGYRSMAHTVAELTWLNGLLKELMVDIKEPMELIL</sequence>
<dbReference type="PANTHER" id="PTHR11439:SF464">
    <property type="entry name" value="REVERSE TRANSCRIPTASE TY1_COPIA-TYPE DOMAIN-CONTAINING PROTEIN"/>
    <property type="match status" value="1"/>
</dbReference>
<name>A0A1S3Z685_TOBAC</name>
<dbReference type="PaxDb" id="4097-A0A1S3Z685"/>
<dbReference type="PANTHER" id="PTHR11439">
    <property type="entry name" value="GAG-POL-RELATED RETROTRANSPOSON"/>
    <property type="match status" value="1"/>
</dbReference>
<accession>A0A1S3Z685</accession>
<protein>
    <submittedName>
        <fullName evidence="1">Uncharacterized mitochondrial protein AtMg00810-like</fullName>
    </submittedName>
</protein>
<proteinExistence type="predicted"/>
<organism evidence="1">
    <name type="scientific">Nicotiana tabacum</name>
    <name type="common">Common tobacco</name>
    <dbReference type="NCBI Taxonomy" id="4097"/>
    <lineage>
        <taxon>Eukaryota</taxon>
        <taxon>Viridiplantae</taxon>
        <taxon>Streptophyta</taxon>
        <taxon>Embryophyta</taxon>
        <taxon>Tracheophyta</taxon>
        <taxon>Spermatophyta</taxon>
        <taxon>Magnoliopsida</taxon>
        <taxon>eudicotyledons</taxon>
        <taxon>Gunneridae</taxon>
        <taxon>Pentapetalae</taxon>
        <taxon>asterids</taxon>
        <taxon>lamiids</taxon>
        <taxon>Solanales</taxon>
        <taxon>Solanaceae</taxon>
        <taxon>Nicotianoideae</taxon>
        <taxon>Nicotianeae</taxon>
        <taxon>Nicotiana</taxon>
    </lineage>
</organism>
<gene>
    <name evidence="1" type="primary">LOC107783458</name>
</gene>
<dbReference type="RefSeq" id="XP_016459913.1">
    <property type="nucleotide sequence ID" value="XM_016604427.1"/>
</dbReference>
<dbReference type="AlphaFoldDB" id="A0A1S3Z685"/>
<reference evidence="1" key="1">
    <citation type="submission" date="2025-08" db="UniProtKB">
        <authorList>
            <consortium name="RefSeq"/>
        </authorList>
    </citation>
    <scope>IDENTIFICATION</scope>
</reference>
<dbReference type="KEGG" id="nta:107783458"/>
<evidence type="ECO:0000313" key="1">
    <source>
        <dbReference type="RefSeq" id="XP_016459913.1"/>
    </source>
</evidence>
<dbReference type="OrthoDB" id="1300370at2759"/>